<dbReference type="Pfam" id="PF00005">
    <property type="entry name" value="ABC_tran"/>
    <property type="match status" value="1"/>
</dbReference>
<evidence type="ECO:0000313" key="6">
    <source>
        <dbReference type="Proteomes" id="UP000323393"/>
    </source>
</evidence>
<dbReference type="GO" id="GO:0016020">
    <property type="term" value="C:membrane"/>
    <property type="evidence" value="ECO:0007669"/>
    <property type="project" value="InterPro"/>
</dbReference>
<gene>
    <name evidence="5" type="ORF">FZC74_14400</name>
</gene>
<organism evidence="5 6">
    <name type="scientific">Sutcliffiella horikoshii</name>
    <dbReference type="NCBI Taxonomy" id="79883"/>
    <lineage>
        <taxon>Bacteria</taxon>
        <taxon>Bacillati</taxon>
        <taxon>Bacillota</taxon>
        <taxon>Bacilli</taxon>
        <taxon>Bacillales</taxon>
        <taxon>Bacillaceae</taxon>
        <taxon>Sutcliffiella</taxon>
    </lineage>
</organism>
<protein>
    <submittedName>
        <fullName evidence="5">Phosphate ABC transporter ATP-binding protein</fullName>
    </submittedName>
</protein>
<dbReference type="AlphaFoldDB" id="A0AA94WPL3"/>
<evidence type="ECO:0000256" key="3">
    <source>
        <dbReference type="ARBA" id="ARBA00022840"/>
    </source>
</evidence>
<dbReference type="InterPro" id="IPR027417">
    <property type="entry name" value="P-loop_NTPase"/>
</dbReference>
<dbReference type="CDD" id="cd03260">
    <property type="entry name" value="ABC_PstB_phosphate_transporter"/>
    <property type="match status" value="1"/>
</dbReference>
<keyword evidence="3 5" id="KW-0067">ATP-binding</keyword>
<evidence type="ECO:0000313" key="5">
    <source>
        <dbReference type="EMBL" id="TYS58175.1"/>
    </source>
</evidence>
<feature type="domain" description="ABC transporter" evidence="4">
    <location>
        <begin position="5"/>
        <end position="235"/>
    </location>
</feature>
<dbReference type="PROSITE" id="PS00211">
    <property type="entry name" value="ABC_TRANSPORTER_1"/>
    <property type="match status" value="1"/>
</dbReference>
<reference evidence="5 6" key="1">
    <citation type="submission" date="2019-08" db="EMBL/GenBank/DDBJ databases">
        <title>Bacillus genomes from the desert of Cuatro Cienegas, Coahuila.</title>
        <authorList>
            <person name="Olmedo-Alvarez G."/>
        </authorList>
    </citation>
    <scope>NUCLEOTIDE SEQUENCE [LARGE SCALE GENOMIC DNA]</scope>
    <source>
        <strain evidence="5 6">CH88_3T</strain>
    </source>
</reference>
<dbReference type="InterPro" id="IPR017871">
    <property type="entry name" value="ABC_transporter-like_CS"/>
</dbReference>
<proteinExistence type="predicted"/>
<dbReference type="Gene3D" id="3.40.50.300">
    <property type="entry name" value="P-loop containing nucleotide triphosphate hydrolases"/>
    <property type="match status" value="1"/>
</dbReference>
<dbReference type="InterPro" id="IPR005670">
    <property type="entry name" value="PstB-like"/>
</dbReference>
<dbReference type="InterPro" id="IPR003439">
    <property type="entry name" value="ABC_transporter-like_ATP-bd"/>
</dbReference>
<dbReference type="SMART" id="SM00382">
    <property type="entry name" value="AAA"/>
    <property type="match status" value="1"/>
</dbReference>
<sequence length="239" mass="26482">MKGSIRLKDVQYRTEEKLILKGISGNITEGEITTFVGPSGAGKTTLLKTLNGLLTPTSGEIIINGKVLDKYEPTELRKQVGIALQSAPMVDGDVFDNLSLPLRLQERSLEEEEAVSILNVVGLEESQLHQNVKDLSGGQRQKLSIARTLVNRPKVLLLDEITSSLDQTSQREIDELIQRVSKKYGNTIIWITHNLNQALTVGTYTWILMDGELIEAGKSQDIQNSTNDRVQAFLKGELK</sequence>
<keyword evidence="1" id="KW-0813">Transport</keyword>
<dbReference type="GO" id="GO:0005315">
    <property type="term" value="F:phosphate transmembrane transporter activity"/>
    <property type="evidence" value="ECO:0007669"/>
    <property type="project" value="InterPro"/>
</dbReference>
<dbReference type="GO" id="GO:0016887">
    <property type="term" value="F:ATP hydrolysis activity"/>
    <property type="evidence" value="ECO:0007669"/>
    <property type="project" value="InterPro"/>
</dbReference>
<dbReference type="Proteomes" id="UP000323393">
    <property type="component" value="Unassembled WGS sequence"/>
</dbReference>
<dbReference type="PANTHER" id="PTHR43423:SF1">
    <property type="entry name" value="ABC TRANSPORTER I FAMILY MEMBER 17"/>
    <property type="match status" value="1"/>
</dbReference>
<name>A0AA94WPL3_9BACI</name>
<dbReference type="GO" id="GO:0005524">
    <property type="term" value="F:ATP binding"/>
    <property type="evidence" value="ECO:0007669"/>
    <property type="project" value="UniProtKB-KW"/>
</dbReference>
<dbReference type="GO" id="GO:0035435">
    <property type="term" value="P:phosphate ion transmembrane transport"/>
    <property type="evidence" value="ECO:0007669"/>
    <property type="project" value="InterPro"/>
</dbReference>
<dbReference type="RefSeq" id="WP_148966374.1">
    <property type="nucleotide sequence ID" value="NZ_VTEU01000005.1"/>
</dbReference>
<dbReference type="PROSITE" id="PS50893">
    <property type="entry name" value="ABC_TRANSPORTER_2"/>
    <property type="match status" value="1"/>
</dbReference>
<evidence type="ECO:0000256" key="2">
    <source>
        <dbReference type="ARBA" id="ARBA00022741"/>
    </source>
</evidence>
<accession>A0AA94WPL3</accession>
<keyword evidence="2" id="KW-0547">Nucleotide-binding</keyword>
<dbReference type="PANTHER" id="PTHR43423">
    <property type="entry name" value="ABC TRANSPORTER I FAMILY MEMBER 17"/>
    <property type="match status" value="1"/>
</dbReference>
<evidence type="ECO:0000259" key="4">
    <source>
        <dbReference type="PROSITE" id="PS50893"/>
    </source>
</evidence>
<dbReference type="InterPro" id="IPR003593">
    <property type="entry name" value="AAA+_ATPase"/>
</dbReference>
<comment type="caution">
    <text evidence="5">The sequence shown here is derived from an EMBL/GenBank/DDBJ whole genome shotgun (WGS) entry which is preliminary data.</text>
</comment>
<dbReference type="SUPFAM" id="SSF52540">
    <property type="entry name" value="P-loop containing nucleoside triphosphate hydrolases"/>
    <property type="match status" value="1"/>
</dbReference>
<evidence type="ECO:0000256" key="1">
    <source>
        <dbReference type="ARBA" id="ARBA00022448"/>
    </source>
</evidence>
<dbReference type="EMBL" id="VTEU01000005">
    <property type="protein sequence ID" value="TYS58175.1"/>
    <property type="molecule type" value="Genomic_DNA"/>
</dbReference>